<accession>A0A0S4JG63</accession>
<feature type="region of interest" description="Disordered" evidence="1">
    <location>
        <begin position="481"/>
        <end position="571"/>
    </location>
</feature>
<evidence type="ECO:0000256" key="2">
    <source>
        <dbReference type="SAM" id="Phobius"/>
    </source>
</evidence>
<gene>
    <name evidence="3" type="ORF">BSAL_19640</name>
</gene>
<keyword evidence="4" id="KW-1185">Reference proteome</keyword>
<dbReference type="EMBL" id="CYKH01001710">
    <property type="protein sequence ID" value="CUG89163.1"/>
    <property type="molecule type" value="Genomic_DNA"/>
</dbReference>
<feature type="transmembrane region" description="Helical" evidence="2">
    <location>
        <begin position="20"/>
        <end position="45"/>
    </location>
</feature>
<sequence>MKDVNMATNVLPYNLAIKHMSLGCIASSAASSLVLIDVLATFVVFKNRVDCCFNRFIVIFCALQLLQCLQKIVFATMTILNGGLPFVACDINASLDQFLDFTSISFLIAFFVGMSNTRRYWESGWNRVAYIAAPLLSFVVLGTLWALLTDRVEGVTYSDAPYFTQDLAWCWIPNKPDGDLVIIRSADALRSVQMIVGYAPTAFVIASAIYAYLAQKCRTGESWLGKGVVLRRFLGVSIFPVVIYVVGLPIRISFAANANAIAIVISTMYPLTGSIIGFVFLWTEGGATWIPRDDTAFDCTAPPAPSPAQLLLLLWHVGQARRRSVLRLSYATPSEDGRARRFSDLMSPSHLLSEGLRRSSLSDISSHAPSSPKRSGLSGIQDSWLHSEEAVPTSFTATLRTMMCDAVVGQHVASSRAAIYSARYGRIVSDRHSIADSAATTESAFEGTAGSGAYGEEFLSYQIYVDPASRRSVKGDHQGTYVYDENSARNSSLQELRTQQRLSDGPHLGTPNTRLHASSQFTTRSERSSMYTAPHVRVRESTDTPSSSMLQSYSNRSSAQRLQSSAHLSDSSVATFAQEDGGGASALRMICDNDVLSPAAAPAHSSHKEEEEVYGGME</sequence>
<feature type="transmembrane region" description="Helical" evidence="2">
    <location>
        <begin position="128"/>
        <end position="148"/>
    </location>
</feature>
<feature type="transmembrane region" description="Helical" evidence="2">
    <location>
        <begin position="260"/>
        <end position="282"/>
    </location>
</feature>
<reference evidence="4" key="1">
    <citation type="submission" date="2015-09" db="EMBL/GenBank/DDBJ databases">
        <authorList>
            <consortium name="Pathogen Informatics"/>
        </authorList>
    </citation>
    <scope>NUCLEOTIDE SEQUENCE [LARGE SCALE GENOMIC DNA]</scope>
    <source>
        <strain evidence="4">Lake Konstanz</strain>
    </source>
</reference>
<feature type="transmembrane region" description="Helical" evidence="2">
    <location>
        <begin position="233"/>
        <end position="254"/>
    </location>
</feature>
<evidence type="ECO:0000313" key="4">
    <source>
        <dbReference type="Proteomes" id="UP000051952"/>
    </source>
</evidence>
<feature type="compositionally biased region" description="Polar residues" evidence="1">
    <location>
        <begin position="488"/>
        <end position="502"/>
    </location>
</feature>
<feature type="compositionally biased region" description="Polar residues" evidence="1">
    <location>
        <begin position="510"/>
        <end position="531"/>
    </location>
</feature>
<keyword evidence="2" id="KW-0472">Membrane</keyword>
<protein>
    <submittedName>
        <fullName evidence="3">Transmembrane protein, putative</fullName>
    </submittedName>
</protein>
<organism evidence="3 4">
    <name type="scientific">Bodo saltans</name>
    <name type="common">Flagellated protozoan</name>
    <dbReference type="NCBI Taxonomy" id="75058"/>
    <lineage>
        <taxon>Eukaryota</taxon>
        <taxon>Discoba</taxon>
        <taxon>Euglenozoa</taxon>
        <taxon>Kinetoplastea</taxon>
        <taxon>Metakinetoplastina</taxon>
        <taxon>Eubodonida</taxon>
        <taxon>Bodonidae</taxon>
        <taxon>Bodo</taxon>
    </lineage>
</organism>
<feature type="transmembrane region" description="Helical" evidence="2">
    <location>
        <begin position="57"/>
        <end position="78"/>
    </location>
</feature>
<dbReference type="Proteomes" id="UP000051952">
    <property type="component" value="Unassembled WGS sequence"/>
</dbReference>
<evidence type="ECO:0000256" key="1">
    <source>
        <dbReference type="SAM" id="MobiDB-lite"/>
    </source>
</evidence>
<dbReference type="AlphaFoldDB" id="A0A0S4JG63"/>
<feature type="transmembrane region" description="Helical" evidence="2">
    <location>
        <begin position="195"/>
        <end position="213"/>
    </location>
</feature>
<proteinExistence type="predicted"/>
<feature type="transmembrane region" description="Helical" evidence="2">
    <location>
        <begin position="98"/>
        <end position="116"/>
    </location>
</feature>
<name>A0A0S4JG63_BODSA</name>
<dbReference type="VEuPathDB" id="TriTrypDB:BSAL_19640"/>
<keyword evidence="2 3" id="KW-0812">Transmembrane</keyword>
<feature type="compositionally biased region" description="Polar residues" evidence="1">
    <location>
        <begin position="543"/>
        <end position="571"/>
    </location>
</feature>
<feature type="region of interest" description="Disordered" evidence="1">
    <location>
        <begin position="598"/>
        <end position="618"/>
    </location>
</feature>
<evidence type="ECO:0000313" key="3">
    <source>
        <dbReference type="EMBL" id="CUG89163.1"/>
    </source>
</evidence>
<keyword evidence="2" id="KW-1133">Transmembrane helix</keyword>